<dbReference type="InterPro" id="IPR036388">
    <property type="entry name" value="WH-like_DNA-bd_sf"/>
</dbReference>
<dbReference type="Proteomes" id="UP000051645">
    <property type="component" value="Unassembled WGS sequence"/>
</dbReference>
<dbReference type="PROSITE" id="PS00894">
    <property type="entry name" value="HTH_DEOR_1"/>
    <property type="match status" value="1"/>
</dbReference>
<accession>A0A0R2G3D7</accession>
<dbReference type="Gene3D" id="1.10.10.10">
    <property type="entry name" value="Winged helix-like DNA-binding domain superfamily/Winged helix DNA-binding domain"/>
    <property type="match status" value="1"/>
</dbReference>
<dbReference type="PANTHER" id="PTHR30363">
    <property type="entry name" value="HTH-TYPE TRANSCRIPTIONAL REGULATOR SRLR-RELATED"/>
    <property type="match status" value="1"/>
</dbReference>
<dbReference type="Pfam" id="PF00455">
    <property type="entry name" value="DeoRC"/>
    <property type="match status" value="1"/>
</dbReference>
<organism evidence="6 7">
    <name type="scientific">Lactobacillus selangorensis</name>
    <dbReference type="NCBI Taxonomy" id="81857"/>
    <lineage>
        <taxon>Bacteria</taxon>
        <taxon>Bacillati</taxon>
        <taxon>Bacillota</taxon>
        <taxon>Bacilli</taxon>
        <taxon>Lactobacillales</taxon>
        <taxon>Lactobacillaceae</taxon>
        <taxon>Lactobacillus</taxon>
    </lineage>
</organism>
<dbReference type="SUPFAM" id="SSF100950">
    <property type="entry name" value="NagB/RpiA/CoA transferase-like"/>
    <property type="match status" value="1"/>
</dbReference>
<proteinExistence type="predicted"/>
<evidence type="ECO:0000313" key="7">
    <source>
        <dbReference type="Proteomes" id="UP000051645"/>
    </source>
</evidence>
<sequence length="269" mass="29996">MLLLNELTVKMNLEVKKVLTEERQHFILGQLKQHEVVKLQDLISDTHASESTVRRDLQILEDAGLLVRIHGGAKRVNSLHDEQDQAEKAVINVHDKERVAQAALKTLCRDDVIYLDAGTTTQALIPLIRPELNLTVVTNGVDNASLLADYHVHTLLLGGTLKPATKAIIGSSVTTRLSQLRFNKAYLGTNGIHPHYGLTTPDPDEADIKRMAIQQAEQTYILTDPSKFNQISFAKFGELNDATILTTKLPKNLHHQYHTLTNLEEVAQI</sequence>
<dbReference type="Proteomes" id="UP000051751">
    <property type="component" value="Unassembled WGS sequence"/>
</dbReference>
<evidence type="ECO:0000313" key="6">
    <source>
        <dbReference type="EMBL" id="KRN34054.1"/>
    </source>
</evidence>
<keyword evidence="1" id="KW-0805">Transcription regulation</keyword>
<dbReference type="InterPro" id="IPR014036">
    <property type="entry name" value="DeoR-like_C"/>
</dbReference>
<dbReference type="EMBL" id="JQAT01000001">
    <property type="protein sequence ID" value="KRN29417.1"/>
    <property type="molecule type" value="Genomic_DNA"/>
</dbReference>
<dbReference type="PROSITE" id="PS51000">
    <property type="entry name" value="HTH_DEOR_2"/>
    <property type="match status" value="1"/>
</dbReference>
<comment type="caution">
    <text evidence="6">The sequence shown here is derived from an EMBL/GenBank/DDBJ whole genome shotgun (WGS) entry which is preliminary data.</text>
</comment>
<keyword evidence="2" id="KW-0238">DNA-binding</keyword>
<dbReference type="PANTHER" id="PTHR30363:SF56">
    <property type="entry name" value="TRANSCRIPTIONAL REGULATOR, DEOR FAMILY"/>
    <property type="match status" value="1"/>
</dbReference>
<evidence type="ECO:0000256" key="2">
    <source>
        <dbReference type="ARBA" id="ARBA00023125"/>
    </source>
</evidence>
<protein>
    <submittedName>
        <fullName evidence="6">Transcription regulator of fructose operon</fullName>
    </submittedName>
</protein>
<dbReference type="InterPro" id="IPR018356">
    <property type="entry name" value="Tscrpt_reg_HTH_DeoR_CS"/>
</dbReference>
<dbReference type="EMBL" id="JQAZ01000001">
    <property type="protein sequence ID" value="KRN34054.1"/>
    <property type="molecule type" value="Genomic_DNA"/>
</dbReference>
<evidence type="ECO:0000313" key="8">
    <source>
        <dbReference type="Proteomes" id="UP000051751"/>
    </source>
</evidence>
<dbReference type="SMART" id="SM00420">
    <property type="entry name" value="HTH_DEOR"/>
    <property type="match status" value="1"/>
</dbReference>
<dbReference type="InterPro" id="IPR036390">
    <property type="entry name" value="WH_DNA-bd_sf"/>
</dbReference>
<dbReference type="InterPro" id="IPR050313">
    <property type="entry name" value="Carb_Metab_HTH_regulators"/>
</dbReference>
<dbReference type="PATRIC" id="fig|81857.3.peg.306"/>
<keyword evidence="3" id="KW-0804">Transcription</keyword>
<keyword evidence="7" id="KW-1185">Reference proteome</keyword>
<dbReference type="AlphaFoldDB" id="A0A0R2G3D7"/>
<reference evidence="7 8" key="1">
    <citation type="journal article" date="2015" name="Genome Announc.">
        <title>Expanding the biotechnology potential of lactobacilli through comparative genomics of 213 strains and associated genera.</title>
        <authorList>
            <person name="Sun Z."/>
            <person name="Harris H.M."/>
            <person name="McCann A."/>
            <person name="Guo C."/>
            <person name="Argimon S."/>
            <person name="Zhang W."/>
            <person name="Yang X."/>
            <person name="Jeffery I.B."/>
            <person name="Cooney J.C."/>
            <person name="Kagawa T.F."/>
            <person name="Liu W."/>
            <person name="Song Y."/>
            <person name="Salvetti E."/>
            <person name="Wrobel A."/>
            <person name="Rasinkangas P."/>
            <person name="Parkhill J."/>
            <person name="Rea M.C."/>
            <person name="O'Sullivan O."/>
            <person name="Ritari J."/>
            <person name="Douillard F.P."/>
            <person name="Paul Ross R."/>
            <person name="Yang R."/>
            <person name="Briner A.E."/>
            <person name="Felis G.E."/>
            <person name="de Vos W.M."/>
            <person name="Barrangou R."/>
            <person name="Klaenhammer T.R."/>
            <person name="Caufield P.W."/>
            <person name="Cui Y."/>
            <person name="Zhang H."/>
            <person name="O'Toole P.W."/>
        </authorList>
    </citation>
    <scope>NUCLEOTIDE SEQUENCE [LARGE SCALE GENOMIC DNA]</scope>
    <source>
        <strain evidence="5 8">ATCC BAA-66</strain>
        <strain evidence="6 7">DSM 13344</strain>
    </source>
</reference>
<dbReference type="SUPFAM" id="SSF46785">
    <property type="entry name" value="Winged helix' DNA-binding domain"/>
    <property type="match status" value="1"/>
</dbReference>
<evidence type="ECO:0000259" key="4">
    <source>
        <dbReference type="PROSITE" id="PS51000"/>
    </source>
</evidence>
<dbReference type="InterPro" id="IPR037171">
    <property type="entry name" value="NagB/RpiA_transferase-like"/>
</dbReference>
<evidence type="ECO:0000313" key="5">
    <source>
        <dbReference type="EMBL" id="KRN29417.1"/>
    </source>
</evidence>
<dbReference type="STRING" id="81857.IV38_GL000301"/>
<feature type="domain" description="HTH deoR-type" evidence="4">
    <location>
        <begin position="20"/>
        <end position="75"/>
    </location>
</feature>
<dbReference type="InterPro" id="IPR001034">
    <property type="entry name" value="DeoR_HTH"/>
</dbReference>
<dbReference type="GO" id="GO:0003700">
    <property type="term" value="F:DNA-binding transcription factor activity"/>
    <property type="evidence" value="ECO:0007669"/>
    <property type="project" value="InterPro"/>
</dbReference>
<dbReference type="Pfam" id="PF08220">
    <property type="entry name" value="HTH_DeoR"/>
    <property type="match status" value="1"/>
</dbReference>
<dbReference type="PRINTS" id="PR00037">
    <property type="entry name" value="HTHLACR"/>
</dbReference>
<gene>
    <name evidence="5" type="ORF">IV38_GL000301</name>
    <name evidence="6" type="ORF">IV40_GL000368</name>
</gene>
<dbReference type="Gene3D" id="3.40.50.1360">
    <property type="match status" value="1"/>
</dbReference>
<dbReference type="GO" id="GO:0003677">
    <property type="term" value="F:DNA binding"/>
    <property type="evidence" value="ECO:0007669"/>
    <property type="project" value="UniProtKB-KW"/>
</dbReference>
<dbReference type="SMART" id="SM01134">
    <property type="entry name" value="DeoRC"/>
    <property type="match status" value="1"/>
</dbReference>
<evidence type="ECO:0000256" key="3">
    <source>
        <dbReference type="ARBA" id="ARBA00023163"/>
    </source>
</evidence>
<evidence type="ECO:0000256" key="1">
    <source>
        <dbReference type="ARBA" id="ARBA00023015"/>
    </source>
</evidence>
<name>A0A0R2G3D7_9LACO</name>